<protein>
    <submittedName>
        <fullName evidence="2">Uncharacterized protein</fullName>
    </submittedName>
</protein>
<gene>
    <name evidence="2" type="ORF">FMAN_01528</name>
</gene>
<comment type="caution">
    <text evidence="2">The sequence shown here is derived from an EMBL/GenBank/DDBJ whole genome shotgun (WGS) entry which is preliminary data.</text>
</comment>
<dbReference type="EMBL" id="FCQH01000001">
    <property type="protein sequence ID" value="CVK84524.1"/>
    <property type="molecule type" value="Genomic_DNA"/>
</dbReference>
<evidence type="ECO:0000313" key="2">
    <source>
        <dbReference type="EMBL" id="CVK84524.1"/>
    </source>
</evidence>
<dbReference type="GeneID" id="65080800"/>
<evidence type="ECO:0000313" key="3">
    <source>
        <dbReference type="Proteomes" id="UP000184255"/>
    </source>
</evidence>
<sequence>MDATKEERNAMSMDDLRLPRGHSGSPHLTPTRARSIS</sequence>
<feature type="compositionally biased region" description="Polar residues" evidence="1">
    <location>
        <begin position="26"/>
        <end position="37"/>
    </location>
</feature>
<accession>A0A1L7SL30</accession>
<feature type="compositionally biased region" description="Basic and acidic residues" evidence="1">
    <location>
        <begin position="1"/>
        <end position="18"/>
    </location>
</feature>
<dbReference type="VEuPathDB" id="FungiDB:FMAN_01528"/>
<organism evidence="2 3">
    <name type="scientific">Fusarium mangiferae</name>
    <name type="common">Mango malformation disease fungus</name>
    <dbReference type="NCBI Taxonomy" id="192010"/>
    <lineage>
        <taxon>Eukaryota</taxon>
        <taxon>Fungi</taxon>
        <taxon>Dikarya</taxon>
        <taxon>Ascomycota</taxon>
        <taxon>Pezizomycotina</taxon>
        <taxon>Sordariomycetes</taxon>
        <taxon>Hypocreomycetidae</taxon>
        <taxon>Hypocreales</taxon>
        <taxon>Nectriaceae</taxon>
        <taxon>Fusarium</taxon>
        <taxon>Fusarium fujikuroi species complex</taxon>
    </lineage>
</organism>
<reference evidence="3" key="1">
    <citation type="journal article" date="2016" name="Genome Biol. Evol.">
        <title>Comparative 'omics' of the Fusarium fujikuroi species complex highlights differences in genetic potential and metabolite synthesis.</title>
        <authorList>
            <person name="Niehaus E.-M."/>
            <person name="Muensterkoetter M."/>
            <person name="Proctor R.H."/>
            <person name="Brown D.W."/>
            <person name="Sharon A."/>
            <person name="Idan Y."/>
            <person name="Oren-Young L."/>
            <person name="Sieber C.M."/>
            <person name="Novak O."/>
            <person name="Pencik A."/>
            <person name="Tarkowska D."/>
            <person name="Hromadova K."/>
            <person name="Freeman S."/>
            <person name="Maymon M."/>
            <person name="Elazar M."/>
            <person name="Youssef S.A."/>
            <person name="El-Shabrawy E.S.M."/>
            <person name="Shalaby A.B.A."/>
            <person name="Houterman P."/>
            <person name="Brock N.L."/>
            <person name="Burkhardt I."/>
            <person name="Tsavkelova E.A."/>
            <person name="Dickschat J.S."/>
            <person name="Galuszka P."/>
            <person name="Gueldener U."/>
            <person name="Tudzynski B."/>
        </authorList>
    </citation>
    <scope>NUCLEOTIDE SEQUENCE [LARGE SCALE GENOMIC DNA]</scope>
    <source>
        <strain evidence="3">MRC7560</strain>
    </source>
</reference>
<dbReference type="RefSeq" id="XP_041676869.1">
    <property type="nucleotide sequence ID" value="XM_041819979.1"/>
</dbReference>
<keyword evidence="3" id="KW-1185">Reference proteome</keyword>
<dbReference type="AlphaFoldDB" id="A0A1L7SL30"/>
<feature type="region of interest" description="Disordered" evidence="1">
    <location>
        <begin position="1"/>
        <end position="37"/>
    </location>
</feature>
<evidence type="ECO:0000256" key="1">
    <source>
        <dbReference type="SAM" id="MobiDB-lite"/>
    </source>
</evidence>
<dbReference type="Proteomes" id="UP000184255">
    <property type="component" value="Unassembled WGS sequence"/>
</dbReference>
<proteinExistence type="predicted"/>
<name>A0A1L7SL30_FUSMA</name>